<evidence type="ECO:0000313" key="2">
    <source>
        <dbReference type="Proteomes" id="UP000321720"/>
    </source>
</evidence>
<sequence length="405" mass="43476">MLSDMPTTLRVSEPREILSLVPYRLGFRPAESVVAVSLRAPRGRVGLMMRIDLDDLAHAESGPQVARAMVATLGADGAHSSLLVVYVADDPRVAHAAASSSVSSSVSNAVSNAVSHYREAAEAPLGPTTVWVVTSTGYLSLDCMHGCCPPGGRPLQDLESTRVSAHMVLDGQVVVDSRDDLVRFPTIDSERRRTVARMRRRWTERAREAHLAGEPAAVRWRRESLAAWRVAVAHTAAVEAGVPVEQPHAPWGRVEAGLQDVRVRDAVLVALVPGTGNLAERSLLGTRPSSEVDAQIGAAIAKVVSRETGSTPPPEATLLHERTLEGVVAHGARGAQAPALTLLGWLAWWRGDGTRARMLLERALLDDEDYRLAVLLTATIVAACPPGWAQRDARWSAGTPADHEQ</sequence>
<evidence type="ECO:0000313" key="1">
    <source>
        <dbReference type="EMBL" id="GEL93795.1"/>
    </source>
</evidence>
<dbReference type="InterPro" id="IPR025447">
    <property type="entry name" value="DUF4192"/>
</dbReference>
<gene>
    <name evidence="1" type="ORF">CCO02nite_04530</name>
</gene>
<dbReference type="Proteomes" id="UP000321720">
    <property type="component" value="Unassembled WGS sequence"/>
</dbReference>
<dbReference type="AlphaFoldDB" id="A0A511J717"/>
<proteinExistence type="predicted"/>
<dbReference type="EMBL" id="BJWG01000001">
    <property type="protein sequence ID" value="GEL93795.1"/>
    <property type="molecule type" value="Genomic_DNA"/>
</dbReference>
<organism evidence="1 2">
    <name type="scientific">Cellulomonas composti</name>
    <dbReference type="NCBI Taxonomy" id="266130"/>
    <lineage>
        <taxon>Bacteria</taxon>
        <taxon>Bacillati</taxon>
        <taxon>Actinomycetota</taxon>
        <taxon>Actinomycetes</taxon>
        <taxon>Micrococcales</taxon>
        <taxon>Cellulomonadaceae</taxon>
        <taxon>Cellulomonas</taxon>
    </lineage>
</organism>
<keyword evidence="2" id="KW-1185">Reference proteome</keyword>
<dbReference type="Pfam" id="PF13830">
    <property type="entry name" value="DUF4192"/>
    <property type="match status" value="1"/>
</dbReference>
<protein>
    <recommendedName>
        <fullName evidence="3">DUF4192 domain-containing protein</fullName>
    </recommendedName>
</protein>
<comment type="caution">
    <text evidence="1">The sequence shown here is derived from an EMBL/GenBank/DDBJ whole genome shotgun (WGS) entry which is preliminary data.</text>
</comment>
<reference evidence="1 2" key="1">
    <citation type="submission" date="2019-07" db="EMBL/GenBank/DDBJ databases">
        <title>Whole genome shotgun sequence of Cellulomonas composti NBRC 100758.</title>
        <authorList>
            <person name="Hosoyama A."/>
            <person name="Uohara A."/>
            <person name="Ohji S."/>
            <person name="Ichikawa N."/>
        </authorList>
    </citation>
    <scope>NUCLEOTIDE SEQUENCE [LARGE SCALE GENOMIC DNA]</scope>
    <source>
        <strain evidence="1 2">NBRC 100758</strain>
    </source>
</reference>
<name>A0A511J717_9CELL</name>
<evidence type="ECO:0008006" key="3">
    <source>
        <dbReference type="Google" id="ProtNLM"/>
    </source>
</evidence>
<accession>A0A511J717</accession>